<feature type="non-terminal residue" evidence="1">
    <location>
        <position position="1"/>
    </location>
</feature>
<dbReference type="AlphaFoldDB" id="A0A371CY01"/>
<dbReference type="OrthoDB" id="2802125at2759"/>
<protein>
    <submittedName>
        <fullName evidence="1">Uncharacterized protein</fullName>
    </submittedName>
</protein>
<sequence length="435" mass="48505">VLDWLRMLYSHLSYAVRFQGQTSEEAFGAAAGILIGDPASPILWLLFISDFDLPPDPSDLTLDGTPITHQWLADDSMLVSTQTRAAQAKLDYFEQYCGDNSLTPSVPKTYAALYGPVPDPPPVLTLQRKPLVWVESAVYTGVTVTSTARNIFKLHYVAKEKAARKVANGALALSQFIGPIPPSIALRMFHALVEPHLTYGCEVCLDVQPSALEPLEKVEVAFLRRVLALGTHSQLAPLYLETGIWPLRYRRLSLALRYLLYTLTDGPDYLRAAFRESFSLANRSPALGGPASSWWSDLYLVLSTLPVPIQTLPLDEFPTPESIRQCLRQLECSLFEAFTGTVEAAIRLPTQLARLRRPRPPSTLTALCTLQPYLSLPNARLRDALVRLACSEHPLAVEALRRLPEGDGVPREWRACRFCRRRGTVEDEPHVLLYC</sequence>
<evidence type="ECO:0000313" key="2">
    <source>
        <dbReference type="Proteomes" id="UP000256964"/>
    </source>
</evidence>
<feature type="non-terminal residue" evidence="1">
    <location>
        <position position="435"/>
    </location>
</feature>
<dbReference type="STRING" id="139420.A0A371CY01"/>
<accession>A0A371CY01</accession>
<proteinExistence type="predicted"/>
<dbReference type="Proteomes" id="UP000256964">
    <property type="component" value="Unassembled WGS sequence"/>
</dbReference>
<reference evidence="1 2" key="1">
    <citation type="journal article" date="2018" name="Biotechnol. Biofuels">
        <title>Integrative visual omics of the white-rot fungus Polyporus brumalis exposes the biotechnological potential of its oxidative enzymes for delignifying raw plant biomass.</title>
        <authorList>
            <person name="Miyauchi S."/>
            <person name="Rancon A."/>
            <person name="Drula E."/>
            <person name="Hage H."/>
            <person name="Chaduli D."/>
            <person name="Favel A."/>
            <person name="Grisel S."/>
            <person name="Henrissat B."/>
            <person name="Herpoel-Gimbert I."/>
            <person name="Ruiz-Duenas F.J."/>
            <person name="Chevret D."/>
            <person name="Hainaut M."/>
            <person name="Lin J."/>
            <person name="Wang M."/>
            <person name="Pangilinan J."/>
            <person name="Lipzen A."/>
            <person name="Lesage-Meessen L."/>
            <person name="Navarro D."/>
            <person name="Riley R."/>
            <person name="Grigoriev I.V."/>
            <person name="Zhou S."/>
            <person name="Raouche S."/>
            <person name="Rosso M.N."/>
        </authorList>
    </citation>
    <scope>NUCLEOTIDE SEQUENCE [LARGE SCALE GENOMIC DNA]</scope>
    <source>
        <strain evidence="1 2">BRFM 1820</strain>
    </source>
</reference>
<dbReference type="EMBL" id="KZ857440">
    <property type="protein sequence ID" value="RDX45158.1"/>
    <property type="molecule type" value="Genomic_DNA"/>
</dbReference>
<keyword evidence="2" id="KW-1185">Reference proteome</keyword>
<name>A0A371CY01_9APHY</name>
<organism evidence="1 2">
    <name type="scientific">Lentinus brumalis</name>
    <dbReference type="NCBI Taxonomy" id="2498619"/>
    <lineage>
        <taxon>Eukaryota</taxon>
        <taxon>Fungi</taxon>
        <taxon>Dikarya</taxon>
        <taxon>Basidiomycota</taxon>
        <taxon>Agaricomycotina</taxon>
        <taxon>Agaricomycetes</taxon>
        <taxon>Polyporales</taxon>
        <taxon>Polyporaceae</taxon>
        <taxon>Lentinus</taxon>
    </lineage>
</organism>
<evidence type="ECO:0000313" key="1">
    <source>
        <dbReference type="EMBL" id="RDX45158.1"/>
    </source>
</evidence>
<gene>
    <name evidence="1" type="ORF">OH76DRAFT_1315361</name>
</gene>